<dbReference type="Proteomes" id="UP001241605">
    <property type="component" value="Chromosome"/>
</dbReference>
<evidence type="ECO:0000256" key="1">
    <source>
        <dbReference type="SAM" id="MobiDB-lite"/>
    </source>
</evidence>
<dbReference type="EMBL" id="CP124616">
    <property type="protein sequence ID" value="WGW04236.1"/>
    <property type="molecule type" value="Genomic_DNA"/>
</dbReference>
<dbReference type="RefSeq" id="WP_282300867.1">
    <property type="nucleotide sequence ID" value="NZ_CP124616.1"/>
</dbReference>
<evidence type="ECO:0000313" key="3">
    <source>
        <dbReference type="Proteomes" id="UP001241605"/>
    </source>
</evidence>
<protein>
    <submittedName>
        <fullName evidence="2">Uncharacterized protein</fullName>
    </submittedName>
</protein>
<feature type="region of interest" description="Disordered" evidence="1">
    <location>
        <begin position="333"/>
        <end position="381"/>
    </location>
</feature>
<evidence type="ECO:0000313" key="2">
    <source>
        <dbReference type="EMBL" id="WGW04236.1"/>
    </source>
</evidence>
<accession>A0ABY8QJQ7</accession>
<proteinExistence type="predicted"/>
<reference evidence="2 3" key="1">
    <citation type="submission" date="2023-05" db="EMBL/GenBank/DDBJ databases">
        <title>YMD87, complete Genome.</title>
        <authorList>
            <person name="Zhang J."/>
            <person name="Xu X."/>
        </authorList>
    </citation>
    <scope>NUCLEOTIDE SEQUENCE [LARGE SCALE GENOMIC DNA]</scope>
    <source>
        <strain evidence="2 3">YMD87</strain>
    </source>
</reference>
<feature type="region of interest" description="Disordered" evidence="1">
    <location>
        <begin position="172"/>
        <end position="203"/>
    </location>
</feature>
<name>A0ABY8QJQ7_9RHOB</name>
<feature type="compositionally biased region" description="Basic and acidic residues" evidence="1">
    <location>
        <begin position="178"/>
        <end position="193"/>
    </location>
</feature>
<keyword evidence="3" id="KW-1185">Reference proteome</keyword>
<sequence>MAGATPTVAGRYLTWTGDLVTKSDLRQADFTEHHHDLSHGHLYEAHLFSVNKAVQIDDDNGGDNWSVSGPYHRHEVRLSETKLRVFGLGADDKPIIHDPLHQEVNAYWCVGQPKPDDQIPLGSIVYCYVPYGDPFPNYPGWHHLAYKNRTGGPGLWHDRLLKIVGCWPEEGQQGSPVHQHEVLGRDGKPHGHPEGSVLPDGSINVTIDDDRDETERAATPQHTHQISAEMIGQSDARMTGEADNRPYNVGLYAYMSVEEDAEWGDGMMLPFVPPQESDFDNDRLPEGWRLAQMPENVLAEFPLHMRIVNGETEPSGLLSSPTHFHEFRHSHSVEIGPSHGDRHEAKGEDDEDPFAAADGHTHEADLTDETPVRSSSAPNVLPHREVTMLVYRG</sequence>
<gene>
    <name evidence="2" type="ORF">QF118_01485</name>
</gene>
<organism evidence="2 3">
    <name type="scientific">Tropicibacter oceani</name>
    <dbReference type="NCBI Taxonomy" id="3058420"/>
    <lineage>
        <taxon>Bacteria</taxon>
        <taxon>Pseudomonadati</taxon>
        <taxon>Pseudomonadota</taxon>
        <taxon>Alphaproteobacteria</taxon>
        <taxon>Rhodobacterales</taxon>
        <taxon>Roseobacteraceae</taxon>
        <taxon>Tropicibacter</taxon>
    </lineage>
</organism>